<keyword evidence="3" id="KW-1185">Reference proteome</keyword>
<evidence type="ECO:0000313" key="2">
    <source>
        <dbReference type="EMBL" id="GHH14756.1"/>
    </source>
</evidence>
<dbReference type="EMBL" id="BNAY01000003">
    <property type="protein sequence ID" value="GHH14756.1"/>
    <property type="molecule type" value="Genomic_DNA"/>
</dbReference>
<proteinExistence type="predicted"/>
<sequence>MPLLVRRLVERSAFGDTGAGHEGIESAETIDSGLDRCLHLRAVGDIGAVTGDPGQIRVGEVDTDDVVSVGGEPGRDGPADPARGSGDQRGSGHELVTFESGMYTPKKYTIY</sequence>
<feature type="region of interest" description="Disordered" evidence="1">
    <location>
        <begin position="64"/>
        <end position="98"/>
    </location>
</feature>
<protein>
    <submittedName>
        <fullName evidence="2">Uncharacterized protein</fullName>
    </submittedName>
</protein>
<gene>
    <name evidence="2" type="ORF">GCM10017790_28430</name>
</gene>
<evidence type="ECO:0000256" key="1">
    <source>
        <dbReference type="SAM" id="MobiDB-lite"/>
    </source>
</evidence>
<name>A0ABQ3LLF6_9PSEU</name>
<comment type="caution">
    <text evidence="2">The sequence shown here is derived from an EMBL/GenBank/DDBJ whole genome shotgun (WGS) entry which is preliminary data.</text>
</comment>
<dbReference type="Proteomes" id="UP000635387">
    <property type="component" value="Unassembled WGS sequence"/>
</dbReference>
<accession>A0ABQ3LLF6</accession>
<reference evidence="3" key="1">
    <citation type="journal article" date="2019" name="Int. J. Syst. Evol. Microbiol.">
        <title>The Global Catalogue of Microorganisms (GCM) 10K type strain sequencing project: providing services to taxonomists for standard genome sequencing and annotation.</title>
        <authorList>
            <consortium name="The Broad Institute Genomics Platform"/>
            <consortium name="The Broad Institute Genome Sequencing Center for Infectious Disease"/>
            <person name="Wu L."/>
            <person name="Ma J."/>
        </authorList>
    </citation>
    <scope>NUCLEOTIDE SEQUENCE [LARGE SCALE GENOMIC DNA]</scope>
    <source>
        <strain evidence="3">CGMCC 4.7683</strain>
    </source>
</reference>
<evidence type="ECO:0000313" key="3">
    <source>
        <dbReference type="Proteomes" id="UP000635387"/>
    </source>
</evidence>
<organism evidence="2 3">
    <name type="scientific">Amycolatopsis oliviviridis</name>
    <dbReference type="NCBI Taxonomy" id="1471590"/>
    <lineage>
        <taxon>Bacteria</taxon>
        <taxon>Bacillati</taxon>
        <taxon>Actinomycetota</taxon>
        <taxon>Actinomycetes</taxon>
        <taxon>Pseudonocardiales</taxon>
        <taxon>Pseudonocardiaceae</taxon>
        <taxon>Amycolatopsis</taxon>
    </lineage>
</organism>